<dbReference type="AlphaFoldDB" id="A0A1A6C6P8"/>
<sequence>MGTLCAIVAARHDARGPVLPDRKIPVGLTVRRGLGAVPAVLRSDVRNGRFSHASRLPAGRAPADHKVFQGHRSISEFAELHPRRLSLDPAGASAVRRP</sequence>
<evidence type="ECO:0000313" key="1">
    <source>
        <dbReference type="EMBL" id="OBS10236.1"/>
    </source>
</evidence>
<keyword evidence="2" id="KW-1185">Reference proteome</keyword>
<name>A0A1A6C6P8_9GAMM</name>
<proteinExistence type="predicted"/>
<reference evidence="1 2" key="1">
    <citation type="journal article" date="2014" name="Genome Announc.">
        <title>Draft Genome Sequence of the Iron-Oxidizing, Acidophilic, and Halotolerant 'Thiobacillus prosperus' Type Strain DSM 5130.</title>
        <authorList>
            <person name="Ossandon F.J."/>
            <person name="Cardenas J.P."/>
            <person name="Corbett M."/>
            <person name="Quatrini R."/>
            <person name="Holmes D.S."/>
            <person name="Watkin E."/>
        </authorList>
    </citation>
    <scope>NUCLEOTIDE SEQUENCE [LARGE SCALE GENOMIC DNA]</scope>
    <source>
        <strain evidence="1 2">DSM 5130</strain>
    </source>
</reference>
<comment type="caution">
    <text evidence="1">The sequence shown here is derived from an EMBL/GenBank/DDBJ whole genome shotgun (WGS) entry which is preliminary data.</text>
</comment>
<protein>
    <submittedName>
        <fullName evidence="1">Uncharacterized protein</fullName>
    </submittedName>
</protein>
<dbReference type="EMBL" id="JQSG02000002">
    <property type="protein sequence ID" value="OBS10236.1"/>
    <property type="molecule type" value="Genomic_DNA"/>
</dbReference>
<evidence type="ECO:0000313" key="2">
    <source>
        <dbReference type="Proteomes" id="UP000029273"/>
    </source>
</evidence>
<gene>
    <name evidence="1" type="ORF">Thpro_021286</name>
</gene>
<dbReference type="Proteomes" id="UP000029273">
    <property type="component" value="Unassembled WGS sequence"/>
</dbReference>
<accession>A0A1A6C6P8</accession>
<organism evidence="1 2">
    <name type="scientific">Acidihalobacter prosperus</name>
    <dbReference type="NCBI Taxonomy" id="160660"/>
    <lineage>
        <taxon>Bacteria</taxon>
        <taxon>Pseudomonadati</taxon>
        <taxon>Pseudomonadota</taxon>
        <taxon>Gammaproteobacteria</taxon>
        <taxon>Chromatiales</taxon>
        <taxon>Ectothiorhodospiraceae</taxon>
        <taxon>Acidihalobacter</taxon>
    </lineage>
</organism>